<proteinExistence type="predicted"/>
<dbReference type="RefSeq" id="WP_203171034.1">
    <property type="nucleotide sequence ID" value="NZ_JAEVLS010000011.1"/>
</dbReference>
<evidence type="ECO:0000313" key="2">
    <source>
        <dbReference type="Proteomes" id="UP000661077"/>
    </source>
</evidence>
<reference evidence="1 2" key="1">
    <citation type="journal article" date="2021" name="Int. J. Syst. Evol. Microbiol.">
        <title>Steroidobacter gossypii sp. nov., isolated from soil of cotton cropping field.</title>
        <authorList>
            <person name="Huang R."/>
            <person name="Yang S."/>
            <person name="Zhen C."/>
            <person name="Liu W."/>
        </authorList>
    </citation>
    <scope>NUCLEOTIDE SEQUENCE [LARGE SCALE GENOMIC DNA]</scope>
    <source>
        <strain evidence="1 2">S1-65</strain>
    </source>
</reference>
<comment type="caution">
    <text evidence="1">The sequence shown here is derived from an EMBL/GenBank/DDBJ whole genome shotgun (WGS) entry which is preliminary data.</text>
</comment>
<dbReference type="EMBL" id="JAEVLS010000011">
    <property type="protein sequence ID" value="MBM0108861.1"/>
    <property type="molecule type" value="Genomic_DNA"/>
</dbReference>
<dbReference type="Proteomes" id="UP000661077">
    <property type="component" value="Unassembled WGS sequence"/>
</dbReference>
<dbReference type="Gene3D" id="2.60.120.620">
    <property type="entry name" value="q2cbj1_9rhob like domain"/>
    <property type="match status" value="1"/>
</dbReference>
<sequence length="386" mass="43841">MIRRQHQEHDFFDEANSLREVLDARFTDAYTDSIAWYYFCDPRMYTYLRASPQKVFPKDLFDRFMKRLREWCIENLGLTPMHLPYLHLMVNGCRLGLHSDFHNGAWGYVYSLTRWDQRRFTGGETLLLRDGIPSYKKHHVHGEVLYELVPAQFNQLLVFDDRIVHATPAIEGSMDPMDGRIAMVGHIRATSPFVRGSLSSMEVRRVVLGVLPQIRDSIRSYKDVQGTVSYRLTVDMTGKVESAEVLTDNVVTPFTGYEQSDAVAAVKSIVYQALVGMRFPSARGSSVVIVPILIPLPDLRPIEFSVNHGLSSESAAEWITANLEGDSKMGLHGHWQGDTFQVQEPLAGSIRVGPHQLLFSFDPPMWVPSQRESFHASLRGLVERAS</sequence>
<name>A0ABS1X6L1_9GAMM</name>
<evidence type="ECO:0008006" key="3">
    <source>
        <dbReference type="Google" id="ProtNLM"/>
    </source>
</evidence>
<accession>A0ABS1X6L1</accession>
<keyword evidence="2" id="KW-1185">Reference proteome</keyword>
<organism evidence="1 2">
    <name type="scientific">Steroidobacter gossypii</name>
    <dbReference type="NCBI Taxonomy" id="2805490"/>
    <lineage>
        <taxon>Bacteria</taxon>
        <taxon>Pseudomonadati</taxon>
        <taxon>Pseudomonadota</taxon>
        <taxon>Gammaproteobacteria</taxon>
        <taxon>Steroidobacterales</taxon>
        <taxon>Steroidobacteraceae</taxon>
        <taxon>Steroidobacter</taxon>
    </lineage>
</organism>
<protein>
    <recommendedName>
        <fullName evidence="3">Prolyl 4-hydroxylase alpha subunit Fe(2+) 2OG dioxygenase domain-containing protein</fullName>
    </recommendedName>
</protein>
<gene>
    <name evidence="1" type="ORF">JM946_29365</name>
</gene>
<evidence type="ECO:0000313" key="1">
    <source>
        <dbReference type="EMBL" id="MBM0108861.1"/>
    </source>
</evidence>